<feature type="domain" description="HTH arsR-type" evidence="4">
    <location>
        <begin position="1"/>
        <end position="92"/>
    </location>
</feature>
<dbReference type="GO" id="GO:0003700">
    <property type="term" value="F:DNA-binding transcription factor activity"/>
    <property type="evidence" value="ECO:0007669"/>
    <property type="project" value="InterPro"/>
</dbReference>
<dbReference type="NCBIfam" id="NF033788">
    <property type="entry name" value="HTH_metalloreg"/>
    <property type="match status" value="1"/>
</dbReference>
<dbReference type="GO" id="GO:0003677">
    <property type="term" value="F:DNA binding"/>
    <property type="evidence" value="ECO:0007669"/>
    <property type="project" value="UniProtKB-KW"/>
</dbReference>
<dbReference type="PANTHER" id="PTHR33154">
    <property type="entry name" value="TRANSCRIPTIONAL REGULATOR, ARSR FAMILY"/>
    <property type="match status" value="1"/>
</dbReference>
<dbReference type="PROSITE" id="PS50987">
    <property type="entry name" value="HTH_ARSR_2"/>
    <property type="match status" value="1"/>
</dbReference>
<dbReference type="AlphaFoldDB" id="A0A097ATC2"/>
<evidence type="ECO:0000256" key="3">
    <source>
        <dbReference type="ARBA" id="ARBA00023163"/>
    </source>
</evidence>
<dbReference type="Gene3D" id="1.10.10.10">
    <property type="entry name" value="Winged helix-like DNA-binding domain superfamily/Winged helix DNA-binding domain"/>
    <property type="match status" value="1"/>
</dbReference>
<keyword evidence="6" id="KW-1185">Reference proteome</keyword>
<proteinExistence type="predicted"/>
<dbReference type="SMART" id="SM00418">
    <property type="entry name" value="HTH_ARSR"/>
    <property type="match status" value="1"/>
</dbReference>
<dbReference type="KEGG" id="tki:TKV_c19140"/>
<dbReference type="EMBL" id="CP009170">
    <property type="protein sequence ID" value="AIS53061.1"/>
    <property type="molecule type" value="Genomic_DNA"/>
</dbReference>
<dbReference type="InterPro" id="IPR036388">
    <property type="entry name" value="WH-like_DNA-bd_sf"/>
</dbReference>
<dbReference type="CDD" id="cd00090">
    <property type="entry name" value="HTH_ARSR"/>
    <property type="match status" value="1"/>
</dbReference>
<accession>A0A097ATC2</accession>
<dbReference type="Proteomes" id="UP000029669">
    <property type="component" value="Chromosome"/>
</dbReference>
<reference evidence="6" key="1">
    <citation type="journal article" date="2015" name="Genome Announc.">
        <title>Whole-Genome Sequences of 80 Environmental and Clinical Isolates of Burkholderia pseudomallei.</title>
        <authorList>
            <person name="Johnson S.L."/>
            <person name="Baker A.L."/>
            <person name="Chain P.S."/>
            <person name="Currie B.J."/>
            <person name="Daligault H.E."/>
            <person name="Davenport K.W."/>
            <person name="Davis C.B."/>
            <person name="Inglis T.J."/>
            <person name="Kaestli M."/>
            <person name="Koren S."/>
            <person name="Mayo M."/>
            <person name="Merritt A.J."/>
            <person name="Price E.P."/>
            <person name="Sarovich D.S."/>
            <person name="Warner J."/>
            <person name="Rosovitz M.J."/>
        </authorList>
    </citation>
    <scope>NUCLEOTIDE SEQUENCE [LARGE SCALE GENOMIC DNA]</scope>
    <source>
        <strain evidence="6">DSM 2030</strain>
    </source>
</reference>
<dbReference type="PANTHER" id="PTHR33154:SF18">
    <property type="entry name" value="ARSENICAL RESISTANCE OPERON REPRESSOR"/>
    <property type="match status" value="1"/>
</dbReference>
<keyword evidence="2" id="KW-0238">DNA-binding</keyword>
<dbReference type="InterPro" id="IPR001845">
    <property type="entry name" value="HTH_ArsR_DNA-bd_dom"/>
</dbReference>
<name>A0A097ATC2_THEKI</name>
<evidence type="ECO:0000256" key="2">
    <source>
        <dbReference type="ARBA" id="ARBA00023125"/>
    </source>
</evidence>
<dbReference type="OrthoDB" id="9799175at2"/>
<dbReference type="SUPFAM" id="SSF46785">
    <property type="entry name" value="Winged helix' DNA-binding domain"/>
    <property type="match status" value="1"/>
</dbReference>
<protein>
    <recommendedName>
        <fullName evidence="4">HTH arsR-type domain-containing protein</fullName>
    </recommendedName>
</protein>
<dbReference type="STRING" id="2325.TKV_c19140"/>
<dbReference type="InterPro" id="IPR036390">
    <property type="entry name" value="WH_DNA-bd_sf"/>
</dbReference>
<organism evidence="5 6">
    <name type="scientific">Thermoanaerobacter kivui</name>
    <name type="common">Acetogenium kivui</name>
    <dbReference type="NCBI Taxonomy" id="2325"/>
    <lineage>
        <taxon>Bacteria</taxon>
        <taxon>Bacillati</taxon>
        <taxon>Bacillota</taxon>
        <taxon>Clostridia</taxon>
        <taxon>Thermoanaerobacterales</taxon>
        <taxon>Thermoanaerobacteraceae</taxon>
        <taxon>Thermoanaerobacter</taxon>
    </lineage>
</organism>
<keyword evidence="3" id="KW-0804">Transcription</keyword>
<dbReference type="Pfam" id="PF01022">
    <property type="entry name" value="HTH_5"/>
    <property type="match status" value="1"/>
</dbReference>
<evidence type="ECO:0000259" key="4">
    <source>
        <dbReference type="PROSITE" id="PS50987"/>
    </source>
</evidence>
<keyword evidence="1" id="KW-0805">Transcription regulation</keyword>
<dbReference type="RefSeq" id="WP_049685703.1">
    <property type="nucleotide sequence ID" value="NZ_CP009170.1"/>
</dbReference>
<sequence length="112" mass="13659">MDKLVEFFKVLSDETRLRILVLLFHKELCVCEMCEIMEETQPKISRHLAKLRDVGFVRDERQGQWIFYYLNLDDIVMRHIIETIVSNKERYSVIQKDIQRLHSKTKWCERKD</sequence>
<evidence type="ECO:0000313" key="5">
    <source>
        <dbReference type="EMBL" id="AIS53061.1"/>
    </source>
</evidence>
<dbReference type="InterPro" id="IPR051081">
    <property type="entry name" value="HTH_MetalResp_TranReg"/>
</dbReference>
<dbReference type="HOGENOM" id="CLU_097806_3_1_9"/>
<dbReference type="InterPro" id="IPR011991">
    <property type="entry name" value="ArsR-like_HTH"/>
</dbReference>
<gene>
    <name evidence="5" type="ORF">TKV_c19140</name>
</gene>
<evidence type="ECO:0000256" key="1">
    <source>
        <dbReference type="ARBA" id="ARBA00023015"/>
    </source>
</evidence>
<dbReference type="eggNOG" id="COG0640">
    <property type="taxonomic scope" value="Bacteria"/>
</dbReference>
<evidence type="ECO:0000313" key="6">
    <source>
        <dbReference type="Proteomes" id="UP000029669"/>
    </source>
</evidence>
<dbReference type="PRINTS" id="PR00778">
    <property type="entry name" value="HTHARSR"/>
</dbReference>